<evidence type="ECO:0008006" key="8">
    <source>
        <dbReference type="Google" id="ProtNLM"/>
    </source>
</evidence>
<dbReference type="Pfam" id="PF07690">
    <property type="entry name" value="MFS_1"/>
    <property type="match status" value="1"/>
</dbReference>
<name>A0A1Y6LMZ6_ZYMTR</name>
<reference evidence="6 7" key="1">
    <citation type="submission" date="2016-10" db="EMBL/GenBank/DDBJ databases">
        <authorList>
            <person name="Varghese N."/>
        </authorList>
    </citation>
    <scope>NUCLEOTIDE SEQUENCE [LARGE SCALE GENOMIC DNA]</scope>
</reference>
<feature type="transmembrane region" description="Helical" evidence="5">
    <location>
        <begin position="503"/>
        <end position="523"/>
    </location>
</feature>
<dbReference type="EMBL" id="LT882681">
    <property type="protein sequence ID" value="SMY25019.1"/>
    <property type="molecule type" value="Genomic_DNA"/>
</dbReference>
<evidence type="ECO:0000256" key="2">
    <source>
        <dbReference type="ARBA" id="ARBA00022692"/>
    </source>
</evidence>
<evidence type="ECO:0000313" key="6">
    <source>
        <dbReference type="EMBL" id="SMY25019.1"/>
    </source>
</evidence>
<proteinExistence type="predicted"/>
<feature type="transmembrane region" description="Helical" evidence="5">
    <location>
        <begin position="134"/>
        <end position="153"/>
    </location>
</feature>
<organism evidence="6 7">
    <name type="scientific">Zymoseptoria tritici ST99CH_1A5</name>
    <dbReference type="NCBI Taxonomy" id="1276529"/>
    <lineage>
        <taxon>Eukaryota</taxon>
        <taxon>Fungi</taxon>
        <taxon>Dikarya</taxon>
        <taxon>Ascomycota</taxon>
        <taxon>Pezizomycotina</taxon>
        <taxon>Dothideomycetes</taxon>
        <taxon>Dothideomycetidae</taxon>
        <taxon>Mycosphaerellales</taxon>
        <taxon>Mycosphaerellaceae</taxon>
        <taxon>Zymoseptoria</taxon>
    </lineage>
</organism>
<feature type="transmembrane region" description="Helical" evidence="5">
    <location>
        <begin position="322"/>
        <end position="343"/>
    </location>
</feature>
<evidence type="ECO:0000313" key="7">
    <source>
        <dbReference type="Proteomes" id="UP000215453"/>
    </source>
</evidence>
<gene>
    <name evidence="6" type="ORF">ZT1A5_G6461</name>
</gene>
<feature type="transmembrane region" description="Helical" evidence="5">
    <location>
        <begin position="223"/>
        <end position="242"/>
    </location>
</feature>
<dbReference type="GO" id="GO:0005886">
    <property type="term" value="C:plasma membrane"/>
    <property type="evidence" value="ECO:0007669"/>
    <property type="project" value="TreeGrafter"/>
</dbReference>
<feature type="transmembrane region" description="Helical" evidence="5">
    <location>
        <begin position="435"/>
        <end position="461"/>
    </location>
</feature>
<protein>
    <recommendedName>
        <fullName evidence="8">Major facilitator superfamily (MFS) profile domain-containing protein</fullName>
    </recommendedName>
</protein>
<dbReference type="InterPro" id="IPR036259">
    <property type="entry name" value="MFS_trans_sf"/>
</dbReference>
<accession>A0A1Y6LMZ6</accession>
<feature type="transmembrane region" description="Helical" evidence="5">
    <location>
        <begin position="468"/>
        <end position="491"/>
    </location>
</feature>
<feature type="transmembrane region" description="Helical" evidence="5">
    <location>
        <begin position="363"/>
        <end position="385"/>
    </location>
</feature>
<keyword evidence="4 5" id="KW-0472">Membrane</keyword>
<feature type="transmembrane region" description="Helical" evidence="5">
    <location>
        <begin position="406"/>
        <end position="423"/>
    </location>
</feature>
<comment type="subcellular location">
    <subcellularLocation>
        <location evidence="1">Membrane</location>
        <topology evidence="1">Multi-pass membrane protein</topology>
    </subcellularLocation>
</comment>
<feature type="transmembrane region" description="Helical" evidence="5">
    <location>
        <begin position="104"/>
        <end position="122"/>
    </location>
</feature>
<dbReference type="InterPro" id="IPR011701">
    <property type="entry name" value="MFS"/>
</dbReference>
<feature type="transmembrane region" description="Helical" evidence="5">
    <location>
        <begin position="63"/>
        <end position="84"/>
    </location>
</feature>
<keyword evidence="3 5" id="KW-1133">Transmembrane helix</keyword>
<evidence type="ECO:0000256" key="5">
    <source>
        <dbReference type="SAM" id="Phobius"/>
    </source>
</evidence>
<dbReference type="Gene3D" id="1.20.1250.20">
    <property type="entry name" value="MFS general substrate transporter like domains"/>
    <property type="match status" value="1"/>
</dbReference>
<dbReference type="PANTHER" id="PTHR23502">
    <property type="entry name" value="MAJOR FACILITATOR SUPERFAMILY"/>
    <property type="match status" value="1"/>
</dbReference>
<dbReference type="SUPFAM" id="SSF103473">
    <property type="entry name" value="MFS general substrate transporter"/>
    <property type="match status" value="1"/>
</dbReference>
<evidence type="ECO:0000256" key="1">
    <source>
        <dbReference type="ARBA" id="ARBA00004141"/>
    </source>
</evidence>
<evidence type="ECO:0000256" key="4">
    <source>
        <dbReference type="ARBA" id="ARBA00023136"/>
    </source>
</evidence>
<dbReference type="AlphaFoldDB" id="A0A1Y6LMZ6"/>
<dbReference type="Proteomes" id="UP000215453">
    <property type="component" value="Chromosome 6"/>
</dbReference>
<dbReference type="GO" id="GO:0022857">
    <property type="term" value="F:transmembrane transporter activity"/>
    <property type="evidence" value="ECO:0007669"/>
    <property type="project" value="InterPro"/>
</dbReference>
<evidence type="ECO:0000256" key="3">
    <source>
        <dbReference type="ARBA" id="ARBA00022989"/>
    </source>
</evidence>
<sequence>MEKKLRTTVDRYECVDDESGKGVHQESAAMGTVTITDTKEIFLVPAPSADPRDPLNLPRWRKIVFVVLLTLFSSVGLTLVSGFGGLLNFYIPDYAEHGASYADITALMTYPSMFMGIGNLILMPIAMSIGRRPVYLFSCALLVVSGIGAAYVKNYNQHLAVRMILGLAAGQSEALVPMMIQEVHFLHERSTFLMWQSAGQTIVTAVFSVFASPIAGAIGPGNWYIMGAGVCAIVLILSIFLVPESKYDRSLAAYGQRTADDPLNSVNDHTTPSRPVRMADRPALDFVNYQARTLRSDMVVFSVKPDWAEGYWTFVHTFQIMLFPNVMWAFLLNGVTLGINIAMGTTYGKIITDAPYSFGDNQASYVTVSQIVTALVALPMLGNGSDWIMRWKARRNGGIHEPESRILPLGIPIVVGVISAVLYGQAGAHPNDYHWFAIVFAYAGYYFGFVGANIVGITYLLDSYPARAAPVLVVITAFRGFISFGTSYGVAKFIETNGYDGSFGTYAGLTALFGLIGIPAYIYGKRIRQYTGKYAMSKTEGRPSMAR</sequence>
<keyword evidence="2 5" id="KW-0812">Transmembrane</keyword>
<dbReference type="PANTHER" id="PTHR23502:SF164">
    <property type="entry name" value="MAJOR FACILITATOR SUPERFAMILY (MFS) PROFILE DOMAIN-CONTAINING PROTEIN"/>
    <property type="match status" value="1"/>
</dbReference>